<gene>
    <name evidence="2" type="ORF">GCM10017783_12180</name>
</gene>
<dbReference type="Pfam" id="PF09704">
    <property type="entry name" value="Cas_Cas5d"/>
    <property type="match status" value="1"/>
</dbReference>
<dbReference type="Gene3D" id="3.30.70.2660">
    <property type="match status" value="1"/>
</dbReference>
<evidence type="ECO:0000256" key="1">
    <source>
        <dbReference type="ARBA" id="ARBA00023118"/>
    </source>
</evidence>
<keyword evidence="1" id="KW-0051">Antiviral defense</keyword>
<name>A0ABQ3K4C1_9DEIO</name>
<reference evidence="3" key="1">
    <citation type="journal article" date="2019" name="Int. J. Syst. Evol. Microbiol.">
        <title>The Global Catalogue of Microorganisms (GCM) 10K type strain sequencing project: providing services to taxonomists for standard genome sequencing and annotation.</title>
        <authorList>
            <consortium name="The Broad Institute Genomics Platform"/>
            <consortium name="The Broad Institute Genome Sequencing Center for Infectious Disease"/>
            <person name="Wu L."/>
            <person name="Ma J."/>
        </authorList>
    </citation>
    <scope>NUCLEOTIDE SEQUENCE [LARGE SCALE GENOMIC DNA]</scope>
    <source>
        <strain evidence="3">CGMCC 1.18439</strain>
    </source>
</reference>
<proteinExistence type="predicted"/>
<dbReference type="EMBL" id="BNAL01000012">
    <property type="protein sequence ID" value="GHG01530.1"/>
    <property type="molecule type" value="Genomic_DNA"/>
</dbReference>
<dbReference type="InterPro" id="IPR010147">
    <property type="entry name" value="CRISPR-assoc_prot_CasD"/>
</dbReference>
<sequence>MATLLLRLVAPMQAWGSRSRFDDRDTEAEPTRSGVLGLCAAALGIDRAAPIDDLTRLRFGVRVDREGGAGRDYHTAQLHPGHPKTKTDVTTRFYLSDAAFWAGLEGQDTEFLHRLYAALQAPHWPLSLGRKAFQASLPIFAKPPLELPLWDALQQAPSLRRRQDGEPYRFVLDRDAVPQALHKAASPSRRQDVPDGPFAQRRYRSREVLTVTGALDVPADPFVLRNWPAPEEASA</sequence>
<keyword evidence="3" id="KW-1185">Reference proteome</keyword>
<dbReference type="RefSeq" id="WP_189642789.1">
    <property type="nucleotide sequence ID" value="NZ_BNAL01000012.1"/>
</dbReference>
<dbReference type="NCBIfam" id="TIGR02593">
    <property type="entry name" value="CRISPR_cas5"/>
    <property type="match status" value="1"/>
</dbReference>
<evidence type="ECO:0000313" key="2">
    <source>
        <dbReference type="EMBL" id="GHG01530.1"/>
    </source>
</evidence>
<dbReference type="CDD" id="cd09756">
    <property type="entry name" value="Cas5_I-E"/>
    <property type="match status" value="1"/>
</dbReference>
<dbReference type="NCBIfam" id="TIGR01868">
    <property type="entry name" value="casD_Cas5e"/>
    <property type="match status" value="1"/>
</dbReference>
<comment type="caution">
    <text evidence="2">The sequence shown here is derived from an EMBL/GenBank/DDBJ whole genome shotgun (WGS) entry which is preliminary data.</text>
</comment>
<evidence type="ECO:0000313" key="3">
    <source>
        <dbReference type="Proteomes" id="UP000632154"/>
    </source>
</evidence>
<dbReference type="InterPro" id="IPR013422">
    <property type="entry name" value="CRISPR-assoc_prot_Cas5_N"/>
</dbReference>
<accession>A0ABQ3K4C1</accession>
<dbReference type="Proteomes" id="UP000632154">
    <property type="component" value="Unassembled WGS sequence"/>
</dbReference>
<organism evidence="2 3">
    <name type="scientific">Deinococcus piscis</name>
    <dbReference type="NCBI Taxonomy" id="394230"/>
    <lineage>
        <taxon>Bacteria</taxon>
        <taxon>Thermotogati</taxon>
        <taxon>Deinococcota</taxon>
        <taxon>Deinococci</taxon>
        <taxon>Deinococcales</taxon>
        <taxon>Deinococcaceae</taxon>
        <taxon>Deinococcus</taxon>
    </lineage>
</organism>
<protein>
    <submittedName>
        <fullName evidence="2">Type I-E CRISPR-associated protein Cas5/CasD</fullName>
    </submittedName>
</protein>
<dbReference type="InterPro" id="IPR021124">
    <property type="entry name" value="CRISPR-assoc_prot_Cas5"/>
</dbReference>